<evidence type="ECO:0000256" key="2">
    <source>
        <dbReference type="SAM" id="MobiDB-lite"/>
    </source>
</evidence>
<dbReference type="KEGG" id="rha:RHA1_ro06555"/>
<proteinExistence type="predicted"/>
<protein>
    <submittedName>
        <fullName evidence="3">Uncharacterized protein</fullName>
    </submittedName>
</protein>
<dbReference type="HOGENOM" id="CLU_2275286_0_0_11"/>
<evidence type="ECO:0000313" key="3">
    <source>
        <dbReference type="EMBL" id="ABG98328.1"/>
    </source>
</evidence>
<dbReference type="Proteomes" id="UP000008710">
    <property type="component" value="Chromosome"/>
</dbReference>
<dbReference type="AlphaFoldDB" id="Q0S2A8"/>
<evidence type="ECO:0000256" key="1">
    <source>
        <dbReference type="SAM" id="Coils"/>
    </source>
</evidence>
<organism evidence="3 4">
    <name type="scientific">Rhodococcus jostii (strain RHA1)</name>
    <dbReference type="NCBI Taxonomy" id="101510"/>
    <lineage>
        <taxon>Bacteria</taxon>
        <taxon>Bacillati</taxon>
        <taxon>Actinomycetota</taxon>
        <taxon>Actinomycetes</taxon>
        <taxon>Mycobacteriales</taxon>
        <taxon>Nocardiaceae</taxon>
        <taxon>Rhodococcus</taxon>
    </lineage>
</organism>
<accession>Q0S2A8</accession>
<reference evidence="4" key="1">
    <citation type="journal article" date="2006" name="Proc. Natl. Acad. Sci. U.S.A.">
        <title>The complete genome of Rhodococcus sp. RHA1 provides insights into a catabolic powerhouse.</title>
        <authorList>
            <person name="McLeod M.P."/>
            <person name="Warren R.L."/>
            <person name="Hsiao W.W.L."/>
            <person name="Araki N."/>
            <person name="Myhre M."/>
            <person name="Fernandes C."/>
            <person name="Miyazawa D."/>
            <person name="Wong W."/>
            <person name="Lillquist A.L."/>
            <person name="Wang D."/>
            <person name="Dosanjh M."/>
            <person name="Hara H."/>
            <person name="Petrescu A."/>
            <person name="Morin R.D."/>
            <person name="Yang G."/>
            <person name="Stott J.M."/>
            <person name="Schein J.E."/>
            <person name="Shin H."/>
            <person name="Smailus D."/>
            <person name="Siddiqui A.S."/>
            <person name="Marra M.A."/>
            <person name="Jones S.J.M."/>
            <person name="Holt R."/>
            <person name="Brinkman F.S.L."/>
            <person name="Miyauchi K."/>
            <person name="Fukuda M."/>
            <person name="Davies J.E."/>
            <person name="Mohn W.W."/>
            <person name="Eltis L.D."/>
        </authorList>
    </citation>
    <scope>NUCLEOTIDE SEQUENCE [LARGE SCALE GENOMIC DNA]</scope>
    <source>
        <strain evidence="4">RHA1</strain>
    </source>
</reference>
<name>Q0S2A8_RHOJR</name>
<feature type="region of interest" description="Disordered" evidence="2">
    <location>
        <begin position="11"/>
        <end position="57"/>
    </location>
</feature>
<gene>
    <name evidence="3" type="ordered locus">RHA1_ro06555</name>
</gene>
<evidence type="ECO:0000313" key="4">
    <source>
        <dbReference type="Proteomes" id="UP000008710"/>
    </source>
</evidence>
<feature type="coiled-coil region" evidence="1">
    <location>
        <begin position="72"/>
        <end position="99"/>
    </location>
</feature>
<sequence>MMRCGRCRPCLTRPDHELPGTQPGTALPRWQEQSRPGGEPTTRVVGHTTSPRRDAHMKDTFDRLPASWRREIRILRTDCKMYRLRLRAAEQRIAELEASRNV</sequence>
<keyword evidence="1" id="KW-0175">Coiled coil</keyword>
<dbReference type="EMBL" id="CP000431">
    <property type="protein sequence ID" value="ABG98328.1"/>
    <property type="molecule type" value="Genomic_DNA"/>
</dbReference>